<reference evidence="1 2" key="1">
    <citation type="journal article" date="2024" name="J. Plant Pathol.">
        <title>Sequence and assembly of the genome of Seiridium unicorne, isolate CBS 538.82, causal agent of cypress canker disease.</title>
        <authorList>
            <person name="Scali E."/>
            <person name="Rocca G.D."/>
            <person name="Danti R."/>
            <person name="Garbelotto M."/>
            <person name="Barberini S."/>
            <person name="Baroncelli R."/>
            <person name="Emiliani G."/>
        </authorList>
    </citation>
    <scope>NUCLEOTIDE SEQUENCE [LARGE SCALE GENOMIC DNA]</scope>
    <source>
        <strain evidence="1 2">BM-138-508</strain>
    </source>
</reference>
<proteinExistence type="predicted"/>
<evidence type="ECO:0000313" key="1">
    <source>
        <dbReference type="EMBL" id="KAK9425608.1"/>
    </source>
</evidence>
<dbReference type="EMBL" id="JARVKF010000013">
    <property type="protein sequence ID" value="KAK9425608.1"/>
    <property type="molecule type" value="Genomic_DNA"/>
</dbReference>
<sequence length="254" mass="28263">MDAATAKHAGARTLGEIEEDSLEELLDHLRTTSLPRSQGHPPLNPQIPIAPLSSLISKHHHANQSAPPPLLALSGRPLPLLYHLTSTLIARPYQYSVVIVDLENRFEITRLIAADSSDRLNDCLPAEPADLEHVYIYRPARASSRLTSGMPLDDPTQRQIQICLDAAQKHMLYSEHASRERVWWGTIVIGGGGGDVNTGWKGWMDVQRRDAGPSALGTNAEEALTQRERRYTKIKERGWEGRSRVGLYSWGERG</sequence>
<comment type="caution">
    <text evidence="1">The sequence shown here is derived from an EMBL/GenBank/DDBJ whole genome shotgun (WGS) entry which is preliminary data.</text>
</comment>
<evidence type="ECO:0000313" key="2">
    <source>
        <dbReference type="Proteomes" id="UP001408356"/>
    </source>
</evidence>
<dbReference type="Proteomes" id="UP001408356">
    <property type="component" value="Unassembled WGS sequence"/>
</dbReference>
<organism evidence="1 2">
    <name type="scientific">Seiridium unicorne</name>
    <dbReference type="NCBI Taxonomy" id="138068"/>
    <lineage>
        <taxon>Eukaryota</taxon>
        <taxon>Fungi</taxon>
        <taxon>Dikarya</taxon>
        <taxon>Ascomycota</taxon>
        <taxon>Pezizomycotina</taxon>
        <taxon>Sordariomycetes</taxon>
        <taxon>Xylariomycetidae</taxon>
        <taxon>Amphisphaeriales</taxon>
        <taxon>Sporocadaceae</taxon>
        <taxon>Seiridium</taxon>
    </lineage>
</organism>
<name>A0ABR2VG53_9PEZI</name>
<protein>
    <submittedName>
        <fullName evidence="1">Uncharacterized protein</fullName>
    </submittedName>
</protein>
<gene>
    <name evidence="1" type="ORF">SUNI508_02969</name>
</gene>
<accession>A0ABR2VG53</accession>
<keyword evidence="2" id="KW-1185">Reference proteome</keyword>